<dbReference type="EMBL" id="AWSO01000759">
    <property type="protein sequence ID" value="ESK87628.1"/>
    <property type="molecule type" value="Genomic_DNA"/>
</dbReference>
<dbReference type="Proteomes" id="UP000017559">
    <property type="component" value="Unassembled WGS sequence"/>
</dbReference>
<reference evidence="1 2" key="1">
    <citation type="journal article" date="2014" name="BMC Genomics">
        <title>Genome and secretome analysis of the hemibiotrophic fungal pathogen, Moniliophthora roreri, which causes frosty pod rot disease of cacao: mechanisms of the biotrophic and necrotrophic phases.</title>
        <authorList>
            <person name="Meinhardt L.W."/>
            <person name="Costa G.G.L."/>
            <person name="Thomazella D.P.T."/>
            <person name="Teixeira P.J.P.L."/>
            <person name="Carazzolle M.F."/>
            <person name="Schuster S.C."/>
            <person name="Carlson J.E."/>
            <person name="Guiltinan M.J."/>
            <person name="Mieczkowski P."/>
            <person name="Farmer A."/>
            <person name="Ramaraj T."/>
            <person name="Crozier J."/>
            <person name="Davis R.E."/>
            <person name="Shao J."/>
            <person name="Melnick R.L."/>
            <person name="Pereira G.A.G."/>
            <person name="Bailey B.A."/>
        </authorList>
    </citation>
    <scope>NUCLEOTIDE SEQUENCE [LARGE SCALE GENOMIC DNA]</scope>
    <source>
        <strain evidence="1 2">MCA 2997</strain>
    </source>
</reference>
<keyword evidence="2" id="KW-1185">Reference proteome</keyword>
<accession>V2WLC8</accession>
<dbReference type="AlphaFoldDB" id="V2WLC8"/>
<dbReference type="OrthoDB" id="3005799at2759"/>
<evidence type="ECO:0000313" key="2">
    <source>
        <dbReference type="Proteomes" id="UP000017559"/>
    </source>
</evidence>
<dbReference type="HOGENOM" id="CLU_025147_0_0_1"/>
<comment type="caution">
    <text evidence="1">The sequence shown here is derived from an EMBL/GenBank/DDBJ whole genome shotgun (WGS) entry which is preliminary data.</text>
</comment>
<proteinExistence type="predicted"/>
<name>V2WLC8_MONRO</name>
<sequence length="520" mass="59812">MALHGCSEFTISGGQFTNVQGNLVQYMQQAQRELTRWDDYRHIRTGDVYVTSVIDESEVTEYDETRQGKVTVRVIRHQRVRAYQKINIARIFTGDRLGDMEFLHVQYSALIPLSHVILNNNILSPVLNGYFCHQLSLWQPDARIAMNNLWIDPKTGALCQGPQIRIPGFNSWKLWGSTSNSMPNNHFPALSIQTYRDTSATFDYLTKTVSTLNIIRGIAGCYRPYMEKVAEKKAISILKTHPGAIYHEHSQQIIARLPATARDRLHYYLKRADVGSNAMRKSLVVMTDGSVQFTVTPMDIKHAKDMLLQYSISQFTTLAKSWITQVHSVFSQLQIHKDKWNEYYMHRGLELNFKCKRHHSRPQENTDLTSSGALVYLFIQPIPQPSDNEEILRSWAESTKYFWSFDSSGKEKMSQAMQVSLGLPSFTFTIDVNYLDWDQSAYEAIKMLHDYYHFDSTTTALADSVGCPILEVVGDDDWFEELDAPETLPKTKLTGLKHIWKKMGQKMQLNQRSKKKGIQK</sequence>
<gene>
    <name evidence="1" type="ORF">Moror_1942</name>
</gene>
<dbReference type="KEGG" id="mrr:Moror_1942"/>
<protein>
    <submittedName>
        <fullName evidence="1">Uncharacterized protein</fullName>
    </submittedName>
</protein>
<organism evidence="1 2">
    <name type="scientific">Moniliophthora roreri (strain MCA 2997)</name>
    <name type="common">Cocoa frosty pod rot fungus</name>
    <name type="synonym">Crinipellis roreri</name>
    <dbReference type="NCBI Taxonomy" id="1381753"/>
    <lineage>
        <taxon>Eukaryota</taxon>
        <taxon>Fungi</taxon>
        <taxon>Dikarya</taxon>
        <taxon>Basidiomycota</taxon>
        <taxon>Agaricomycotina</taxon>
        <taxon>Agaricomycetes</taxon>
        <taxon>Agaricomycetidae</taxon>
        <taxon>Agaricales</taxon>
        <taxon>Marasmiineae</taxon>
        <taxon>Marasmiaceae</taxon>
        <taxon>Moniliophthora</taxon>
    </lineage>
</organism>
<evidence type="ECO:0000313" key="1">
    <source>
        <dbReference type="EMBL" id="ESK87628.1"/>
    </source>
</evidence>